<gene>
    <name evidence="2" type="primary">POLX_911</name>
    <name evidence="2" type="ORF">AVEN_266413_1</name>
</gene>
<dbReference type="AlphaFoldDB" id="A0A4Y2JVK4"/>
<name>A0A4Y2JVK4_ARAVE</name>
<evidence type="ECO:0000313" key="3">
    <source>
        <dbReference type="Proteomes" id="UP000499080"/>
    </source>
</evidence>
<protein>
    <submittedName>
        <fullName evidence="2">Retrovirus-related Pol polyprotein from transposon TNT 1-94</fullName>
    </submittedName>
</protein>
<evidence type="ECO:0000313" key="2">
    <source>
        <dbReference type="EMBL" id="GBM94383.1"/>
    </source>
</evidence>
<dbReference type="SUPFAM" id="SSF56672">
    <property type="entry name" value="DNA/RNA polymerases"/>
    <property type="match status" value="1"/>
</dbReference>
<proteinExistence type="predicted"/>
<accession>A0A4Y2JVK4</accession>
<dbReference type="InterPro" id="IPR043502">
    <property type="entry name" value="DNA/RNA_pol_sf"/>
</dbReference>
<evidence type="ECO:0000259" key="1">
    <source>
        <dbReference type="Pfam" id="PF07727"/>
    </source>
</evidence>
<dbReference type="GO" id="GO:0071897">
    <property type="term" value="P:DNA biosynthetic process"/>
    <property type="evidence" value="ECO:0007669"/>
    <property type="project" value="UniProtKB-ARBA"/>
</dbReference>
<comment type="caution">
    <text evidence="2">The sequence shown here is derived from an EMBL/GenBank/DDBJ whole genome shotgun (WGS) entry which is preliminary data.</text>
</comment>
<dbReference type="Pfam" id="PF07727">
    <property type="entry name" value="RVT_2"/>
    <property type="match status" value="1"/>
</dbReference>
<sequence length="127" mass="14667">MLISIAASENPQFLQFDVKTAFLYEELQEEVFMKQPEGYYDKSSRVCRLKKSLYGLKQVLRFWNRSFVDFIHNQGLKASVSDPCPFIRINKTSKLLVVIYVDDGLVSGNIKEEMSEFVNKLSSKLNS</sequence>
<dbReference type="EMBL" id="BGPR01003965">
    <property type="protein sequence ID" value="GBM94383.1"/>
    <property type="molecule type" value="Genomic_DNA"/>
</dbReference>
<dbReference type="OrthoDB" id="6746693at2759"/>
<dbReference type="Proteomes" id="UP000499080">
    <property type="component" value="Unassembled WGS sequence"/>
</dbReference>
<keyword evidence="3" id="KW-1185">Reference proteome</keyword>
<reference evidence="2 3" key="1">
    <citation type="journal article" date="2019" name="Sci. Rep.">
        <title>Orb-weaving spider Araneus ventricosus genome elucidates the spidroin gene catalogue.</title>
        <authorList>
            <person name="Kono N."/>
            <person name="Nakamura H."/>
            <person name="Ohtoshi R."/>
            <person name="Moran D.A.P."/>
            <person name="Shinohara A."/>
            <person name="Yoshida Y."/>
            <person name="Fujiwara M."/>
            <person name="Mori M."/>
            <person name="Tomita M."/>
            <person name="Arakawa K."/>
        </authorList>
    </citation>
    <scope>NUCLEOTIDE SEQUENCE [LARGE SCALE GENOMIC DNA]</scope>
</reference>
<dbReference type="InterPro" id="IPR013103">
    <property type="entry name" value="RVT_2"/>
</dbReference>
<organism evidence="2 3">
    <name type="scientific">Araneus ventricosus</name>
    <name type="common">Orbweaver spider</name>
    <name type="synonym">Epeira ventricosa</name>
    <dbReference type="NCBI Taxonomy" id="182803"/>
    <lineage>
        <taxon>Eukaryota</taxon>
        <taxon>Metazoa</taxon>
        <taxon>Ecdysozoa</taxon>
        <taxon>Arthropoda</taxon>
        <taxon>Chelicerata</taxon>
        <taxon>Arachnida</taxon>
        <taxon>Araneae</taxon>
        <taxon>Araneomorphae</taxon>
        <taxon>Entelegynae</taxon>
        <taxon>Araneoidea</taxon>
        <taxon>Araneidae</taxon>
        <taxon>Araneus</taxon>
    </lineage>
</organism>
<feature type="domain" description="Reverse transcriptase Ty1/copia-type" evidence="1">
    <location>
        <begin position="1"/>
        <end position="125"/>
    </location>
</feature>